<gene>
    <name evidence="12" type="ORF">O9H85_01795</name>
</gene>
<evidence type="ECO:0000256" key="3">
    <source>
        <dbReference type="ARBA" id="ARBA00022525"/>
    </source>
</evidence>
<comment type="caution">
    <text evidence="12">The sequence shown here is derived from an EMBL/GenBank/DDBJ whole genome shotgun (WGS) entry which is preliminary data.</text>
</comment>
<feature type="domain" description="Fervidolysin-like N-terminal prodomain" evidence="11">
    <location>
        <begin position="210"/>
        <end position="286"/>
    </location>
</feature>
<dbReference type="PANTHER" id="PTHR43806">
    <property type="entry name" value="PEPTIDASE S8"/>
    <property type="match status" value="1"/>
</dbReference>
<feature type="active site" description="Charge relay system" evidence="7">
    <location>
        <position position="346"/>
    </location>
</feature>
<feature type="active site" description="Charge relay system" evidence="7">
    <location>
        <position position="533"/>
    </location>
</feature>
<dbReference type="CDD" id="cd07484">
    <property type="entry name" value="Peptidases_S8_Thermitase_like"/>
    <property type="match status" value="1"/>
</dbReference>
<dbReference type="Pfam" id="PF00082">
    <property type="entry name" value="Peptidase_S8"/>
    <property type="match status" value="1"/>
</dbReference>
<dbReference type="PANTHER" id="PTHR43806:SF11">
    <property type="entry name" value="CEREVISIN-RELATED"/>
    <property type="match status" value="1"/>
</dbReference>
<dbReference type="InterPro" id="IPR054399">
    <property type="entry name" value="Fervidolysin-like_N_prodom"/>
</dbReference>
<dbReference type="InterPro" id="IPR015500">
    <property type="entry name" value="Peptidase_S8_subtilisin-rel"/>
</dbReference>
<dbReference type="Proteomes" id="UP001527882">
    <property type="component" value="Unassembled WGS sequence"/>
</dbReference>
<dbReference type="Pfam" id="PF22148">
    <property type="entry name" value="Fervidolysin_NPro-like"/>
    <property type="match status" value="1"/>
</dbReference>
<dbReference type="PROSITE" id="PS00138">
    <property type="entry name" value="SUBTILASE_SER"/>
    <property type="match status" value="1"/>
</dbReference>
<evidence type="ECO:0000256" key="5">
    <source>
        <dbReference type="ARBA" id="ARBA00022801"/>
    </source>
</evidence>
<dbReference type="PRINTS" id="PR00723">
    <property type="entry name" value="SUBTILISIN"/>
</dbReference>
<dbReference type="SUPFAM" id="SSF52743">
    <property type="entry name" value="Subtilisin-like"/>
    <property type="match status" value="1"/>
</dbReference>
<feature type="active site" description="Charge relay system" evidence="7">
    <location>
        <position position="379"/>
    </location>
</feature>
<dbReference type="PROSITE" id="PS51892">
    <property type="entry name" value="SUBTILASE"/>
    <property type="match status" value="1"/>
</dbReference>
<dbReference type="InterPro" id="IPR023828">
    <property type="entry name" value="Peptidase_S8_Ser-AS"/>
</dbReference>
<dbReference type="InterPro" id="IPR050131">
    <property type="entry name" value="Peptidase_S8_subtilisin-like"/>
</dbReference>
<feature type="region of interest" description="Disordered" evidence="9">
    <location>
        <begin position="597"/>
        <end position="616"/>
    </location>
</feature>
<evidence type="ECO:0000256" key="1">
    <source>
        <dbReference type="ARBA" id="ARBA00004613"/>
    </source>
</evidence>
<keyword evidence="5 7" id="KW-0378">Hydrolase</keyword>
<evidence type="ECO:0000256" key="6">
    <source>
        <dbReference type="ARBA" id="ARBA00022825"/>
    </source>
</evidence>
<name>A0ABT4Q2S9_9BACL</name>
<dbReference type="Gene3D" id="3.40.50.200">
    <property type="entry name" value="Peptidase S8/S53 domain"/>
    <property type="match status" value="1"/>
</dbReference>
<dbReference type="InterPro" id="IPR034084">
    <property type="entry name" value="Thermitase-like_dom"/>
</dbReference>
<keyword evidence="3" id="KW-0964">Secreted</keyword>
<reference evidence="12 13" key="1">
    <citation type="submission" date="2022-12" db="EMBL/GenBank/DDBJ databases">
        <title>Draft genome sequence of Paenibacillus sp. dW9.</title>
        <authorList>
            <person name="Choi E.-W."/>
            <person name="Kim D.-U."/>
        </authorList>
    </citation>
    <scope>NUCLEOTIDE SEQUENCE [LARGE SCALE GENOMIC DNA]</scope>
    <source>
        <strain evidence="13">dW9</strain>
    </source>
</reference>
<comment type="subcellular location">
    <subcellularLocation>
        <location evidence="1">Secreted</location>
    </subcellularLocation>
</comment>
<feature type="domain" description="Peptidase S8/S53" evidence="10">
    <location>
        <begin position="338"/>
        <end position="581"/>
    </location>
</feature>
<accession>A0ABT4Q2S9</accession>
<keyword evidence="4 7" id="KW-0645">Protease</keyword>
<evidence type="ECO:0000259" key="10">
    <source>
        <dbReference type="Pfam" id="PF00082"/>
    </source>
</evidence>
<dbReference type="EMBL" id="JAQAGZ010000001">
    <property type="protein sequence ID" value="MCZ8511190.1"/>
    <property type="molecule type" value="Genomic_DNA"/>
</dbReference>
<dbReference type="InterPro" id="IPR022398">
    <property type="entry name" value="Peptidase_S8_His-AS"/>
</dbReference>
<dbReference type="InterPro" id="IPR000209">
    <property type="entry name" value="Peptidase_S8/S53_dom"/>
</dbReference>
<comment type="similarity">
    <text evidence="2 7 8">Belongs to the peptidase S8 family.</text>
</comment>
<keyword evidence="13" id="KW-1185">Reference proteome</keyword>
<evidence type="ECO:0000256" key="2">
    <source>
        <dbReference type="ARBA" id="ARBA00011073"/>
    </source>
</evidence>
<proteinExistence type="inferred from homology"/>
<feature type="compositionally biased region" description="Polar residues" evidence="9">
    <location>
        <begin position="597"/>
        <end position="610"/>
    </location>
</feature>
<protein>
    <submittedName>
        <fullName evidence="12">S8 family peptidase</fullName>
    </submittedName>
</protein>
<organism evidence="12 13">
    <name type="scientific">Paenibacillus gyeongsangnamensis</name>
    <dbReference type="NCBI Taxonomy" id="3388067"/>
    <lineage>
        <taxon>Bacteria</taxon>
        <taxon>Bacillati</taxon>
        <taxon>Bacillota</taxon>
        <taxon>Bacilli</taxon>
        <taxon>Bacillales</taxon>
        <taxon>Paenibacillaceae</taxon>
        <taxon>Paenibacillus</taxon>
    </lineage>
</organism>
<dbReference type="InterPro" id="IPR023827">
    <property type="entry name" value="Peptidase_S8_Asp-AS"/>
</dbReference>
<evidence type="ECO:0000256" key="8">
    <source>
        <dbReference type="RuleBase" id="RU003355"/>
    </source>
</evidence>
<evidence type="ECO:0000256" key="4">
    <source>
        <dbReference type="ARBA" id="ARBA00022670"/>
    </source>
</evidence>
<evidence type="ECO:0000256" key="7">
    <source>
        <dbReference type="PROSITE-ProRule" id="PRU01240"/>
    </source>
</evidence>
<evidence type="ECO:0000313" key="13">
    <source>
        <dbReference type="Proteomes" id="UP001527882"/>
    </source>
</evidence>
<dbReference type="PROSITE" id="PS00136">
    <property type="entry name" value="SUBTILASE_ASP"/>
    <property type="match status" value="1"/>
</dbReference>
<dbReference type="InterPro" id="IPR036852">
    <property type="entry name" value="Peptidase_S8/S53_dom_sf"/>
</dbReference>
<evidence type="ECO:0000313" key="12">
    <source>
        <dbReference type="EMBL" id="MCZ8511190.1"/>
    </source>
</evidence>
<keyword evidence="6 7" id="KW-0720">Serine protease</keyword>
<dbReference type="RefSeq" id="WP_269879552.1">
    <property type="nucleotide sequence ID" value="NZ_JAQAGZ010000001.1"/>
</dbReference>
<evidence type="ECO:0000259" key="11">
    <source>
        <dbReference type="Pfam" id="PF22148"/>
    </source>
</evidence>
<sequence length="629" mass="68587">MWKPILTLSLIVVGAALLFPRGGNAPTPESVSPAAEIRMKQDTLNQDVALTDELCRTQCSMELRRTVQDLKAQPKDQQTQTLKHLQMMHPHMEQLTLTAPGRSLSEGNTVGTLKESVRTAAAGRLEEAKRRVDAGAEYQSEPFQADSGTYFVLGVPAGQGQAGLVGVVRQHILQEVTDHQLKNLRIVTYPREGRYKTESVDSRTLENVQVNHPEDNEGTSHYHKNQVVVRFKQDPTPETLKQIRQEIGGAHVQKIGYTYVFESGSMEAKQLMSYFKKWNIEYAEPHFLYLTNDAAPKATGTSDTSSVITPNDSLYRKYQWNLPIIDTEAGWNVTKGSNDVIVGVVDTGVDLNHQDLKDQLVSGFNVVNPDQKPQDDVGHGTHVAGTVGAIVNNNLGIAGMSWYNRIMPVKVLDSTGAGSTYAVAQGIIWATDHGAKVINMSLGNYADAQFLHDAIKYAYDRDVVLIAASGNDNTDRPGYPAAYPEVLAVAATDAQKNKASFSNYGDYIAVAAPGVSIASTYPHNQYAALSGTSMASPHVTALAALIRSVNPSLKNTEVMQIMRDTAMDIGPAGKDQYFGHGLIDVVAALKAAQPAAQRTTPDTTLQNQPQLPADQGASGLQRWFNQMFR</sequence>
<evidence type="ECO:0000256" key="9">
    <source>
        <dbReference type="SAM" id="MobiDB-lite"/>
    </source>
</evidence>
<dbReference type="PROSITE" id="PS00137">
    <property type="entry name" value="SUBTILASE_HIS"/>
    <property type="match status" value="1"/>
</dbReference>